<protein>
    <submittedName>
        <fullName evidence="2">MarR family transcriptional regulator</fullName>
    </submittedName>
</protein>
<dbReference type="SUPFAM" id="SSF46785">
    <property type="entry name" value="Winged helix' DNA-binding domain"/>
    <property type="match status" value="1"/>
</dbReference>
<dbReference type="PANTHER" id="PTHR30363">
    <property type="entry name" value="HTH-TYPE TRANSCRIPTIONAL REGULATOR SRLR-RELATED"/>
    <property type="match status" value="1"/>
</dbReference>
<dbReference type="RefSeq" id="WP_070423137.1">
    <property type="nucleotide sequence ID" value="NZ_CP047198.1"/>
</dbReference>
<accession>A0ABX8KX45</accession>
<feature type="domain" description="HTH arsR-type" evidence="1">
    <location>
        <begin position="15"/>
        <end position="59"/>
    </location>
</feature>
<evidence type="ECO:0000313" key="3">
    <source>
        <dbReference type="Proteomes" id="UP000683520"/>
    </source>
</evidence>
<dbReference type="InterPro" id="IPR036390">
    <property type="entry name" value="WH_DNA-bd_sf"/>
</dbReference>
<dbReference type="Pfam" id="PF01022">
    <property type="entry name" value="HTH_5"/>
    <property type="match status" value="1"/>
</dbReference>
<dbReference type="InterPro" id="IPR011991">
    <property type="entry name" value="ArsR-like_HTH"/>
</dbReference>
<reference evidence="2 3" key="1">
    <citation type="submission" date="2021-06" db="EMBL/GenBank/DDBJ databases">
        <title>FDA dAtabase for Regulatory Grade micrObial Sequences (FDA-ARGOS): Supporting development and validation of Infectious Disease Dx tests.</title>
        <authorList>
            <person name="Sproer C."/>
            <person name="Gronow S."/>
            <person name="Severitt S."/>
            <person name="Schroder I."/>
            <person name="Tallon L."/>
            <person name="Sadzewicz L."/>
            <person name="Zhao X."/>
            <person name="Boylan J."/>
            <person name="Ott S."/>
            <person name="Bowen H."/>
            <person name="Vavikolanu K."/>
            <person name="Mehta A."/>
            <person name="Aluvathingal J."/>
            <person name="Nadendla S."/>
            <person name="Lowell S."/>
            <person name="Myers T."/>
            <person name="Yan Y."/>
        </authorList>
    </citation>
    <scope>NUCLEOTIDE SEQUENCE [LARGE SCALE GENOMIC DNA]</scope>
    <source>
        <strain evidence="2 3">FDAARGOS 1425</strain>
    </source>
</reference>
<dbReference type="InterPro" id="IPR036388">
    <property type="entry name" value="WH-like_DNA-bd_sf"/>
</dbReference>
<dbReference type="PANTHER" id="PTHR30363:SF28">
    <property type="entry name" value="TRANSCRIPTIONAL REGULATORY PROTEIN-RELATED"/>
    <property type="match status" value="1"/>
</dbReference>
<dbReference type="CDD" id="cd00090">
    <property type="entry name" value="HTH_ARSR"/>
    <property type="match status" value="1"/>
</dbReference>
<evidence type="ECO:0000259" key="1">
    <source>
        <dbReference type="Pfam" id="PF01022"/>
    </source>
</evidence>
<dbReference type="Proteomes" id="UP000683520">
    <property type="component" value="Chromosome"/>
</dbReference>
<keyword evidence="3" id="KW-1185">Reference proteome</keyword>
<dbReference type="Gene3D" id="1.10.10.10">
    <property type="entry name" value="Winged helix-like DNA-binding domain superfamily/Winged helix DNA-binding domain"/>
    <property type="match status" value="1"/>
</dbReference>
<name>A0ABX8KX45_9CORY</name>
<organism evidence="2 3">
    <name type="scientific">Corynebacterium coyleae</name>
    <dbReference type="NCBI Taxonomy" id="53374"/>
    <lineage>
        <taxon>Bacteria</taxon>
        <taxon>Bacillati</taxon>
        <taxon>Actinomycetota</taxon>
        <taxon>Actinomycetes</taxon>
        <taxon>Mycobacteriales</taxon>
        <taxon>Corynebacteriaceae</taxon>
        <taxon>Corynebacterium</taxon>
    </lineage>
</organism>
<dbReference type="InterPro" id="IPR050313">
    <property type="entry name" value="Carb_Metab_HTH_regulators"/>
</dbReference>
<dbReference type="GeneID" id="92750796"/>
<sequence>MVAEKDTAYRANGTTRSQVMSILLKQGPVAAAEIGTELGLSPAGVRRHLDKLVEEGMAETCPPRAVAGDQASRGRPAKHFQLTVKGREEFGTSYDTIALEAVDVIESIGGEEAVREFARRRAERIFADVQTGADSDDPEAAVQAVAAALEAHGYEPTVRRTPAGIQLCQHHCPVSAVAAEHPELCEAEHEAIARIVDTHVQPLALIVDGHGICTTNIPLAPKAGNETKGAADND</sequence>
<evidence type="ECO:0000313" key="2">
    <source>
        <dbReference type="EMBL" id="QXB18443.1"/>
    </source>
</evidence>
<proteinExistence type="predicted"/>
<dbReference type="InterPro" id="IPR001845">
    <property type="entry name" value="HTH_ArsR_DNA-bd_dom"/>
</dbReference>
<dbReference type="EMBL" id="CP077302">
    <property type="protein sequence ID" value="QXB18443.1"/>
    <property type="molecule type" value="Genomic_DNA"/>
</dbReference>
<gene>
    <name evidence="2" type="ORF">I6L55_11410</name>
</gene>